<proteinExistence type="predicted"/>
<feature type="domain" description="Amine oxidase" evidence="2">
    <location>
        <begin position="43"/>
        <end position="292"/>
    </location>
</feature>
<evidence type="ECO:0000259" key="2">
    <source>
        <dbReference type="Pfam" id="PF01593"/>
    </source>
</evidence>
<dbReference type="Gene3D" id="1.10.405.10">
    <property type="entry name" value="Guanine Nucleotide Dissociation Inhibitor, domain 1"/>
    <property type="match status" value="1"/>
</dbReference>
<gene>
    <name evidence="3" type="ORF">R3P38DRAFT_2771756</name>
</gene>
<dbReference type="Proteomes" id="UP001362999">
    <property type="component" value="Unassembled WGS sequence"/>
</dbReference>
<feature type="region of interest" description="Disordered" evidence="1">
    <location>
        <begin position="1"/>
        <end position="27"/>
    </location>
</feature>
<organism evidence="3 4">
    <name type="scientific">Favolaschia claudopus</name>
    <dbReference type="NCBI Taxonomy" id="2862362"/>
    <lineage>
        <taxon>Eukaryota</taxon>
        <taxon>Fungi</taxon>
        <taxon>Dikarya</taxon>
        <taxon>Basidiomycota</taxon>
        <taxon>Agaricomycotina</taxon>
        <taxon>Agaricomycetes</taxon>
        <taxon>Agaricomycetidae</taxon>
        <taxon>Agaricales</taxon>
        <taxon>Marasmiineae</taxon>
        <taxon>Mycenaceae</taxon>
        <taxon>Favolaschia</taxon>
    </lineage>
</organism>
<sequence length="310" mass="34775">MSLDSDHGGEISPSREETPASPLMQLSERRPPKLKVGIVGGGIAGLYAALLLQNQGHLVRIFEGTDRVGGRIHTHYFSQEDNQYFEAGAMRIPDSEFHGITFDLIRYIQLLKLPKPLPPDLSLKLIDYILAAPGNFIFINGQKPPEIAVSDITPSTLNWPDIPAEYNKAASVLMMDAIGRLIDGLKQNFEQGFKDLLQYDQFSFRYYLLTTMRYPSSVIDFLETVLSQTNQFSLSVPELVLQNMDFNTKHWYTIDKGMSRLPNAMAYLLGRECITYGARVTGIYVSETTKKVGVEAFGSVTRLRLLKISS</sequence>
<dbReference type="GO" id="GO:0001716">
    <property type="term" value="F:L-amino-acid oxidase activity"/>
    <property type="evidence" value="ECO:0007669"/>
    <property type="project" value="TreeGrafter"/>
</dbReference>
<name>A0AAW0CBG3_9AGAR</name>
<dbReference type="SUPFAM" id="SSF51905">
    <property type="entry name" value="FAD/NAD(P)-binding domain"/>
    <property type="match status" value="1"/>
</dbReference>
<keyword evidence="4" id="KW-1185">Reference proteome</keyword>
<feature type="compositionally biased region" description="Basic and acidic residues" evidence="1">
    <location>
        <begin position="1"/>
        <end position="18"/>
    </location>
</feature>
<dbReference type="InterPro" id="IPR002937">
    <property type="entry name" value="Amino_oxidase"/>
</dbReference>
<evidence type="ECO:0000313" key="4">
    <source>
        <dbReference type="Proteomes" id="UP001362999"/>
    </source>
</evidence>
<reference evidence="3 4" key="1">
    <citation type="journal article" date="2024" name="J Genomics">
        <title>Draft genome sequencing and assembly of Favolaschia claudopus CIRM-BRFM 2984 isolated from oak limbs.</title>
        <authorList>
            <person name="Navarro D."/>
            <person name="Drula E."/>
            <person name="Chaduli D."/>
            <person name="Cazenave R."/>
            <person name="Ahrendt S."/>
            <person name="Wang J."/>
            <person name="Lipzen A."/>
            <person name="Daum C."/>
            <person name="Barry K."/>
            <person name="Grigoriev I.V."/>
            <person name="Favel A."/>
            <person name="Rosso M.N."/>
            <person name="Martin F."/>
        </authorList>
    </citation>
    <scope>NUCLEOTIDE SEQUENCE [LARGE SCALE GENOMIC DNA]</scope>
    <source>
        <strain evidence="3 4">CIRM-BRFM 2984</strain>
    </source>
</reference>
<dbReference type="EMBL" id="JAWWNJ010000019">
    <property type="protein sequence ID" value="KAK7036273.1"/>
    <property type="molecule type" value="Genomic_DNA"/>
</dbReference>
<dbReference type="AlphaFoldDB" id="A0AAW0CBG3"/>
<dbReference type="PANTHER" id="PTHR10742:SF342">
    <property type="entry name" value="AMINE OXIDASE"/>
    <property type="match status" value="1"/>
</dbReference>
<dbReference type="Gene3D" id="3.50.50.60">
    <property type="entry name" value="FAD/NAD(P)-binding domain"/>
    <property type="match status" value="1"/>
</dbReference>
<dbReference type="GO" id="GO:0009063">
    <property type="term" value="P:amino acid catabolic process"/>
    <property type="evidence" value="ECO:0007669"/>
    <property type="project" value="TreeGrafter"/>
</dbReference>
<dbReference type="Pfam" id="PF01593">
    <property type="entry name" value="Amino_oxidase"/>
    <property type="match status" value="1"/>
</dbReference>
<accession>A0AAW0CBG3</accession>
<protein>
    <recommendedName>
        <fullName evidence="2">Amine oxidase domain-containing protein</fullName>
    </recommendedName>
</protein>
<comment type="caution">
    <text evidence="3">The sequence shown here is derived from an EMBL/GenBank/DDBJ whole genome shotgun (WGS) entry which is preliminary data.</text>
</comment>
<dbReference type="PANTHER" id="PTHR10742">
    <property type="entry name" value="FLAVIN MONOAMINE OXIDASE"/>
    <property type="match status" value="1"/>
</dbReference>
<dbReference type="Gene3D" id="3.90.660.10">
    <property type="match status" value="1"/>
</dbReference>
<dbReference type="InterPro" id="IPR036188">
    <property type="entry name" value="FAD/NAD-bd_sf"/>
</dbReference>
<evidence type="ECO:0000313" key="3">
    <source>
        <dbReference type="EMBL" id="KAK7036273.1"/>
    </source>
</evidence>
<evidence type="ECO:0000256" key="1">
    <source>
        <dbReference type="SAM" id="MobiDB-lite"/>
    </source>
</evidence>
<dbReference type="InterPro" id="IPR050281">
    <property type="entry name" value="Flavin_monoamine_oxidase"/>
</dbReference>